<gene>
    <name evidence="1" type="ORF">CCMP2556_LOCUS48299</name>
</gene>
<organism evidence="1 2">
    <name type="scientific">Durusdinium trenchii</name>
    <dbReference type="NCBI Taxonomy" id="1381693"/>
    <lineage>
        <taxon>Eukaryota</taxon>
        <taxon>Sar</taxon>
        <taxon>Alveolata</taxon>
        <taxon>Dinophyceae</taxon>
        <taxon>Suessiales</taxon>
        <taxon>Symbiodiniaceae</taxon>
        <taxon>Durusdinium</taxon>
    </lineage>
</organism>
<sequence length="260" mass="29708">MLWDDIERDFPQTAPRNLGNMGYFGKTSLFLPASVQQAAYSAEGLILEFYRGFNVSWTDPSKYFEAPSILDTALLKRCNETRMMTSQAMELYANLTGDWDGVELLIRDGRREVRGRCFNDYFWYPPACRENSSRCVLFVTAGNGWNLEETMQKSTAWNMPLAPVVAKNWSVYTYLPLQVRSTFYWWIPCLIAANCAFSGNPVTVWWVTLGSKDRAPWSRSLELVAIGLRYSVSLNCYDISGFGSLSPNPTAAWYHLKIEQ</sequence>
<keyword evidence="2" id="KW-1185">Reference proteome</keyword>
<comment type="caution">
    <text evidence="1">The sequence shown here is derived from an EMBL/GenBank/DDBJ whole genome shotgun (WGS) entry which is preliminary data.</text>
</comment>
<name>A0ABP0RTW3_9DINO</name>
<accession>A0ABP0RTW3</accession>
<dbReference type="Proteomes" id="UP001642484">
    <property type="component" value="Unassembled WGS sequence"/>
</dbReference>
<evidence type="ECO:0000313" key="1">
    <source>
        <dbReference type="EMBL" id="CAK9102686.1"/>
    </source>
</evidence>
<evidence type="ECO:0008006" key="3">
    <source>
        <dbReference type="Google" id="ProtNLM"/>
    </source>
</evidence>
<reference evidence="1 2" key="1">
    <citation type="submission" date="2024-02" db="EMBL/GenBank/DDBJ databases">
        <authorList>
            <person name="Chen Y."/>
            <person name="Shah S."/>
            <person name="Dougan E. K."/>
            <person name="Thang M."/>
            <person name="Chan C."/>
        </authorList>
    </citation>
    <scope>NUCLEOTIDE SEQUENCE [LARGE SCALE GENOMIC DNA]</scope>
</reference>
<protein>
    <recommendedName>
        <fullName evidence="3">Phospholipase B-like</fullName>
    </recommendedName>
</protein>
<dbReference type="EMBL" id="CAXAMN010026395">
    <property type="protein sequence ID" value="CAK9102686.1"/>
    <property type="molecule type" value="Genomic_DNA"/>
</dbReference>
<proteinExistence type="predicted"/>
<evidence type="ECO:0000313" key="2">
    <source>
        <dbReference type="Proteomes" id="UP001642484"/>
    </source>
</evidence>